<reference evidence="1 2" key="2">
    <citation type="journal article" date="2015" name="Stand. Genomic Sci.">
        <title>High quality draft genomic sequence of Flavobacterium enshiense DK69(T) and comparison among Flavobacterium genomes.</title>
        <authorList>
            <person name="Zeng Z."/>
            <person name="Chen C."/>
            <person name="Du H."/>
            <person name="Wang G."/>
            <person name="Li M."/>
        </authorList>
    </citation>
    <scope>NUCLEOTIDE SEQUENCE [LARGE SCALE GENOMIC DNA]</scope>
    <source>
        <strain evidence="1 2">DK69</strain>
    </source>
</reference>
<proteinExistence type="predicted"/>
<sequence>MTKQVSEIIKYIDREYLLKGYLLEEYFKNNPEKKPEGEIETSLWRGYFADYEIINNELFVLNLTIIKNGKYTSAIKDVFPDSRKMTWFNGLILIDENEYANNKNLNNETSFKLFEIKNGNISKIKTLNLDELREFKFLQLEMFKLTSEYEILKEVYKDKVIDNHKKYGNKQDRLPNINERFENYLQEFIIEVSKEILTD</sequence>
<protein>
    <submittedName>
        <fullName evidence="1">Uncharacterized protein</fullName>
    </submittedName>
</protein>
<dbReference type="eggNOG" id="ENOG502Z9AM">
    <property type="taxonomic scope" value="Bacteria"/>
</dbReference>
<dbReference type="AlphaFoldDB" id="V6S739"/>
<reference evidence="2" key="1">
    <citation type="submission" date="2013-09" db="EMBL/GenBank/DDBJ databases">
        <authorList>
            <person name="Zeng Z."/>
            <person name="Chen C."/>
        </authorList>
    </citation>
    <scope>NUCLEOTIDE SEQUENCE [LARGE SCALE GENOMIC DNA]</scope>
    <source>
        <strain evidence="2">DK69</strain>
    </source>
</reference>
<gene>
    <name evidence="1" type="ORF">Q767_15540</name>
</gene>
<dbReference type="PATRIC" id="fig|1107311.3.peg.2973"/>
<evidence type="ECO:0000313" key="2">
    <source>
        <dbReference type="Proteomes" id="UP000030149"/>
    </source>
</evidence>
<dbReference type="OrthoDB" id="1438245at2"/>
<accession>V6S739</accession>
<name>V6S739_9FLAO</name>
<dbReference type="EMBL" id="JRLZ01000025">
    <property type="protein sequence ID" value="KGO92607.1"/>
    <property type="molecule type" value="Genomic_DNA"/>
</dbReference>
<dbReference type="RefSeq" id="WP_023574961.1">
    <property type="nucleotide sequence ID" value="NZ_AVCS01000030.1"/>
</dbReference>
<comment type="caution">
    <text evidence="1">The sequence shown here is derived from an EMBL/GenBank/DDBJ whole genome shotgun (WGS) entry which is preliminary data.</text>
</comment>
<keyword evidence="2" id="KW-1185">Reference proteome</keyword>
<dbReference type="Proteomes" id="UP000030149">
    <property type="component" value="Unassembled WGS sequence"/>
</dbReference>
<evidence type="ECO:0000313" key="1">
    <source>
        <dbReference type="EMBL" id="KGO92607.1"/>
    </source>
</evidence>
<organism evidence="1 2">
    <name type="scientific">Flavobacterium enshiense DK69</name>
    <dbReference type="NCBI Taxonomy" id="1107311"/>
    <lineage>
        <taxon>Bacteria</taxon>
        <taxon>Pseudomonadati</taxon>
        <taxon>Bacteroidota</taxon>
        <taxon>Flavobacteriia</taxon>
        <taxon>Flavobacteriales</taxon>
        <taxon>Flavobacteriaceae</taxon>
        <taxon>Flavobacterium</taxon>
    </lineage>
</organism>
<dbReference type="STRING" id="1107311.Q767_15540"/>